<keyword evidence="1" id="KW-0175">Coiled coil</keyword>
<name>A0A7S4LEA9_9EUGL</name>
<dbReference type="EMBL" id="HBJA01101004">
    <property type="protein sequence ID" value="CAE0823617.1"/>
    <property type="molecule type" value="Transcribed_RNA"/>
</dbReference>
<dbReference type="PANTHER" id="PTHR12239">
    <property type="entry name" value="PROTEIN CBG20215-RELATED"/>
    <property type="match status" value="1"/>
</dbReference>
<feature type="coiled-coil region" evidence="1">
    <location>
        <begin position="90"/>
        <end position="155"/>
    </location>
</feature>
<accession>A0A7S4LEA9</accession>
<gene>
    <name evidence="3" type="ORF">EGYM00163_LOCUS34820</name>
</gene>
<dbReference type="AlphaFoldDB" id="A0A7S4LEA9"/>
<feature type="region of interest" description="Disordered" evidence="2">
    <location>
        <begin position="192"/>
        <end position="304"/>
    </location>
</feature>
<evidence type="ECO:0000256" key="2">
    <source>
        <dbReference type="SAM" id="MobiDB-lite"/>
    </source>
</evidence>
<sequence length="1014" mass="114526">MDRARSSHFVWHLPRNAIDLVHEQEQIEDKQLLLNESWQHYCDRYDGGHEVERNQLRQKWVTETWEEYENRLPKREANIQRFFRRQAAHEEAAAKEIARQEENTERLLKEIKQREDRRRARLLPTLHTLVYDPEKEEKERNRQEQQEILKRERSHRRMIEADEFQAWHQLLRDEHKQRLWLIAELERRKKEEEEARRRKEEEDRRRKEEEEAERKRLEEEERRKIQEEANRQKEEAARKRKELEERRKAEQLRMKEERDKQRKAEEEAERRRKALEEEERRKKEDSEAADASAQFTEQWQEARKQQGKNMTDFLAILTEKVDKAGDADAMEAVMAWAVKEMGSMMSSFGMYIGLWDPADKKRLVYKHVADTCSAKMKAGDCSLHAETNKSCPTVATVLGMMEEVFVDDVNSVEDIVFMGDGALVAGPAREGDYMGLPLMKTTADGTHAVGVLGADTLTNNGGRDDWQNSHPVPDPNPRKLDDEEKQFLRDVAKILSAGLSRVWPEEIEEVAGDAAGDTDLSDLKALKGGDSNLGKIMQTGLQAIAKYLNDNGMNAYIAMPDRPQELLSVVYQFAGGKMYGSKDANPGEHQLGRHSFMIGKQLASVNKPLSFGLFGEEAKPYLYCEDVSKSDNVELYDGDGTKQEDCLLVAAIGGKAGSAPFAILGVEAPADPGLSQEQIDAIVKIATMLSDLISPMLSKIQTAGVCKQALQWLQATTGVQNVYISVPDGDNLRYIAGNKGNEFLVGLQLTPSEGLSHGVWEAEDGQVFIEDLKDNAENNGKVKFFKEDNKGKPGQCLFVGVKGQDGAQVAVLGCDTLGGKKTQLSNEDRKVVTRSAQLLADVFNEIAAGTLDDLSDDVTLDIEKVVGAGGVRFYKMVLIDVLAQLSGLTKDQLLEMARYNSPPELVVKVVSATLIVMQNKPKSVKEWDACRKHIKQPLIDKMQKFDATKAGKKTQEFLHPCKENAEGLGYGAGACQRVSPCEPLLPMVIRQHSVALRGRSAAEASQRRHPGPWG</sequence>
<proteinExistence type="predicted"/>
<organism evidence="3">
    <name type="scientific">Eutreptiella gymnastica</name>
    <dbReference type="NCBI Taxonomy" id="73025"/>
    <lineage>
        <taxon>Eukaryota</taxon>
        <taxon>Discoba</taxon>
        <taxon>Euglenozoa</taxon>
        <taxon>Euglenida</taxon>
        <taxon>Spirocuta</taxon>
        <taxon>Euglenophyceae</taxon>
        <taxon>Eutreptiales</taxon>
        <taxon>Eutreptiaceae</taxon>
        <taxon>Eutreptiella</taxon>
    </lineage>
</organism>
<dbReference type="Gene3D" id="1.20.920.60">
    <property type="match status" value="1"/>
</dbReference>
<dbReference type="InterPro" id="IPR052293">
    <property type="entry name" value="SRRP"/>
</dbReference>
<protein>
    <submittedName>
        <fullName evidence="3">Uncharacterized protein</fullName>
    </submittedName>
</protein>
<feature type="region of interest" description="Disordered" evidence="2">
    <location>
        <begin position="459"/>
        <end position="478"/>
    </location>
</feature>
<reference evidence="3" key="1">
    <citation type="submission" date="2021-01" db="EMBL/GenBank/DDBJ databases">
        <authorList>
            <person name="Corre E."/>
            <person name="Pelletier E."/>
            <person name="Niang G."/>
            <person name="Scheremetjew M."/>
            <person name="Finn R."/>
            <person name="Kale V."/>
            <person name="Holt S."/>
            <person name="Cochrane G."/>
            <person name="Meng A."/>
            <person name="Brown T."/>
            <person name="Cohen L."/>
        </authorList>
    </citation>
    <scope>NUCLEOTIDE SEQUENCE</scope>
    <source>
        <strain evidence="3">CCMP1594</strain>
    </source>
</reference>
<dbReference type="PANTHER" id="PTHR12239:SF41">
    <property type="entry name" value="MEMBRANE ASSOCIATED PROTEIN, PUTATIVE-RELATED"/>
    <property type="match status" value="1"/>
</dbReference>
<evidence type="ECO:0000256" key="1">
    <source>
        <dbReference type="SAM" id="Coils"/>
    </source>
</evidence>
<feature type="compositionally biased region" description="Basic and acidic residues" evidence="2">
    <location>
        <begin position="192"/>
        <end position="286"/>
    </location>
</feature>
<evidence type="ECO:0000313" key="3">
    <source>
        <dbReference type="EMBL" id="CAE0823617.1"/>
    </source>
</evidence>